<organism evidence="1 2">
    <name type="scientific">Streptomyces smaragdinus</name>
    <dbReference type="NCBI Taxonomy" id="2585196"/>
    <lineage>
        <taxon>Bacteria</taxon>
        <taxon>Bacillati</taxon>
        <taxon>Actinomycetota</taxon>
        <taxon>Actinomycetes</taxon>
        <taxon>Kitasatosporales</taxon>
        <taxon>Streptomycetaceae</taxon>
        <taxon>Streptomyces</taxon>
    </lineage>
</organism>
<dbReference type="Proteomes" id="UP000466345">
    <property type="component" value="Unassembled WGS sequence"/>
</dbReference>
<keyword evidence="2" id="KW-1185">Reference proteome</keyword>
<accession>A0A7K0CTV4</accession>
<comment type="caution">
    <text evidence="1">The sequence shown here is derived from an EMBL/GenBank/DDBJ whole genome shotgun (WGS) entry which is preliminary data.</text>
</comment>
<protein>
    <submittedName>
        <fullName evidence="1">Uncharacterized protein</fullName>
    </submittedName>
</protein>
<evidence type="ECO:0000313" key="2">
    <source>
        <dbReference type="Proteomes" id="UP000466345"/>
    </source>
</evidence>
<dbReference type="AlphaFoldDB" id="A0A7K0CTV4"/>
<reference evidence="1 2" key="1">
    <citation type="submission" date="2019-10" db="EMBL/GenBank/DDBJ databases">
        <title>Streptomyces smaragdinus sp. nov. and Streptomyces fabii sp. nov., isolated from the gut of fungus growing-termite Macrotermes natalensis.</title>
        <authorList>
            <person name="Schwitalla J."/>
            <person name="Benndorf R."/>
            <person name="Martin K."/>
            <person name="De Beer W."/>
            <person name="Kaster A.-K."/>
            <person name="Vollmers J."/>
            <person name="Poulsen M."/>
            <person name="Beemelmanns C."/>
        </authorList>
    </citation>
    <scope>NUCLEOTIDE SEQUENCE [LARGE SCALE GENOMIC DNA]</scope>
    <source>
        <strain evidence="1 2">RB5</strain>
    </source>
</reference>
<gene>
    <name evidence="1" type="ORF">SRB5_71190</name>
</gene>
<sequence length="190" mass="20572">MDNRPITHVQRWSAASGAAHEPVKILRTAIRAAEGSAGRLESALTAHPEWRDQAQQLITRTLSALSTLHVRNSCLTNRTDSLSLESFADEGGTLYVIGEAIEDPRRDPGALPLLTALAADVVELGRRMAARSSTGRLDPPMSLILHDAAAVAPVPQLPDLLTTRELPVLAVLRSPEQAQDRWPELSRTPS</sequence>
<dbReference type="EMBL" id="WEGJ01000088">
    <property type="protein sequence ID" value="MQY16915.1"/>
    <property type="molecule type" value="Genomic_DNA"/>
</dbReference>
<evidence type="ECO:0000313" key="1">
    <source>
        <dbReference type="EMBL" id="MQY16915.1"/>
    </source>
</evidence>
<name>A0A7K0CTV4_9ACTN</name>
<proteinExistence type="predicted"/>